<gene>
    <name evidence="1" type="ORF">KIK155_LOCUS19610</name>
    <name evidence="2" type="ORF">TOA249_LOCUS921</name>
</gene>
<accession>A0A818LRR4</accession>
<dbReference type="SUPFAM" id="SSF52343">
    <property type="entry name" value="Ferredoxin reductase-like, C-terminal NADP-linked domain"/>
    <property type="match status" value="1"/>
</dbReference>
<reference evidence="1" key="1">
    <citation type="submission" date="2021-02" db="EMBL/GenBank/DDBJ databases">
        <authorList>
            <person name="Nowell W R."/>
        </authorList>
    </citation>
    <scope>NUCLEOTIDE SEQUENCE</scope>
</reference>
<dbReference type="Gene3D" id="3.40.50.80">
    <property type="entry name" value="Nucleotide-binding domain of ferredoxin-NADP reductase (FNR) module"/>
    <property type="match status" value="1"/>
</dbReference>
<comment type="caution">
    <text evidence="1">The sequence shown here is derived from an EMBL/GenBank/DDBJ whole genome shotgun (WGS) entry which is preliminary data.</text>
</comment>
<evidence type="ECO:0000313" key="3">
    <source>
        <dbReference type="Proteomes" id="UP000663865"/>
    </source>
</evidence>
<dbReference type="InterPro" id="IPR012349">
    <property type="entry name" value="Split_barrel_FMN-bd"/>
</dbReference>
<evidence type="ECO:0000313" key="1">
    <source>
        <dbReference type="EMBL" id="CAF3574289.1"/>
    </source>
</evidence>
<dbReference type="Proteomes" id="UP000663865">
    <property type="component" value="Unassembled WGS sequence"/>
</dbReference>
<organism evidence="1 3">
    <name type="scientific">Rotaria socialis</name>
    <dbReference type="NCBI Taxonomy" id="392032"/>
    <lineage>
        <taxon>Eukaryota</taxon>
        <taxon>Metazoa</taxon>
        <taxon>Spiralia</taxon>
        <taxon>Gnathifera</taxon>
        <taxon>Rotifera</taxon>
        <taxon>Eurotatoria</taxon>
        <taxon>Bdelloidea</taxon>
        <taxon>Philodinida</taxon>
        <taxon>Philodinidae</taxon>
        <taxon>Rotaria</taxon>
    </lineage>
</organism>
<evidence type="ECO:0000313" key="2">
    <source>
        <dbReference type="EMBL" id="CAF4470809.1"/>
    </source>
</evidence>
<dbReference type="AlphaFoldDB" id="A0A818LRR4"/>
<dbReference type="EMBL" id="CAJOBS010000022">
    <property type="protein sequence ID" value="CAF4470809.1"/>
    <property type="molecule type" value="Genomic_DNA"/>
</dbReference>
<dbReference type="Proteomes" id="UP000663838">
    <property type="component" value="Unassembled WGS sequence"/>
</dbReference>
<proteinExistence type="predicted"/>
<dbReference type="SUPFAM" id="SSF50475">
    <property type="entry name" value="FMN-binding split barrel"/>
    <property type="match status" value="1"/>
</dbReference>
<dbReference type="PANTHER" id="PTHR42815:SF2">
    <property type="entry name" value="FAD-BINDING, PUTATIVE (AFU_ORTHOLOGUE AFUA_6G07600)-RELATED"/>
    <property type="match status" value="1"/>
</dbReference>
<protein>
    <recommendedName>
        <fullName evidence="4">FAD-binding FR-type domain-containing protein</fullName>
    </recommendedName>
</protein>
<dbReference type="InterPro" id="IPR039261">
    <property type="entry name" value="FNR_nucleotide-bd"/>
</dbReference>
<name>A0A818LRR4_9BILA</name>
<sequence>MVSEIIQDDMPPEHSEFFTQLSYLSIFTIDADGRPWTTILVGSSTTFSRAVSNIVINTTHVSTRYFAGVGVDFSDRRRNKVAGLITSSEIVSSSLHMFLINNESLGNCPKYITIRKMEYHKRHSKIGAGHRNADNVTLNQECRSTINQASTMFLATRHINNVFGNSSDIELKHNGGSPGFILAYEENGSTYIVIPDFSGNRFYESLGNIENERVAGVVFPCFATGDMLHVTGIAENIYDDEAERIMPQENASFKPGGFMVFDFAHLIQREYRHMGNRKPIPINDDYVRTWSISSSPPFDPNTNTFQATNKVSYTLKHQRHGVISSLLHSRSVDQQPPLRTKFFGVGGEFTCFDESNQTSQKLLFLADGIGFTPFLAMFEALTQTKQKVDIAVLFAGRGDEIDLLKHLISADIVSPMSNIPTTGSRRILQKICGKVAISCRKTWKITGTWKQYSGQKYGRTFPVDSCQAPVLSARN</sequence>
<dbReference type="PANTHER" id="PTHR42815">
    <property type="entry name" value="FAD-BINDING, PUTATIVE (AFU_ORTHOLOGUE AFUA_6G07600)-RELATED"/>
    <property type="match status" value="1"/>
</dbReference>
<dbReference type="EMBL" id="CAJNYV010003466">
    <property type="protein sequence ID" value="CAF3574289.1"/>
    <property type="molecule type" value="Genomic_DNA"/>
</dbReference>
<evidence type="ECO:0008006" key="4">
    <source>
        <dbReference type="Google" id="ProtNLM"/>
    </source>
</evidence>
<dbReference type="Gene3D" id="2.30.110.10">
    <property type="entry name" value="Electron Transport, Fmn-binding Protein, Chain A"/>
    <property type="match status" value="1"/>
</dbReference>